<dbReference type="SUPFAM" id="SSF51338">
    <property type="entry name" value="Composite domain of metallo-dependent hydrolases"/>
    <property type="match status" value="1"/>
</dbReference>
<evidence type="ECO:0000256" key="1">
    <source>
        <dbReference type="SAM" id="SignalP"/>
    </source>
</evidence>
<dbReference type="Gene3D" id="3.10.310.70">
    <property type="match status" value="1"/>
</dbReference>
<accession>A0ABV0CV46</accession>
<organism evidence="3 4">
    <name type="scientific">Aurantiacibacter flavus</name>
    <dbReference type="NCBI Taxonomy" id="3145232"/>
    <lineage>
        <taxon>Bacteria</taxon>
        <taxon>Pseudomonadati</taxon>
        <taxon>Pseudomonadota</taxon>
        <taxon>Alphaproteobacteria</taxon>
        <taxon>Sphingomonadales</taxon>
        <taxon>Erythrobacteraceae</taxon>
        <taxon>Aurantiacibacter</taxon>
    </lineage>
</organism>
<comment type="caution">
    <text evidence="3">The sequence shown here is derived from an EMBL/GenBank/DDBJ whole genome shotgun (WGS) entry which is preliminary data.</text>
</comment>
<dbReference type="Proteomes" id="UP001484535">
    <property type="component" value="Unassembled WGS sequence"/>
</dbReference>
<protein>
    <submittedName>
        <fullName evidence="3">Amidohydrolase</fullName>
        <ecNumber evidence="3">3.5.-.-</ecNumber>
    </submittedName>
</protein>
<proteinExistence type="predicted"/>
<dbReference type="Gene3D" id="2.30.40.10">
    <property type="entry name" value="Urease, subunit C, domain 1"/>
    <property type="match status" value="1"/>
</dbReference>
<dbReference type="Pfam" id="PF07969">
    <property type="entry name" value="Amidohydro_3"/>
    <property type="match status" value="1"/>
</dbReference>
<dbReference type="GO" id="GO:0016787">
    <property type="term" value="F:hydrolase activity"/>
    <property type="evidence" value="ECO:0007669"/>
    <property type="project" value="UniProtKB-KW"/>
</dbReference>
<dbReference type="Gene3D" id="3.20.20.140">
    <property type="entry name" value="Metal-dependent hydrolases"/>
    <property type="match status" value="1"/>
</dbReference>
<sequence>MRAPRYLAASCAMLMASGASAQFHGPGEAVPTPRAEMLVSNARILSADGWAEAMAIREGAIIAIGSRTDVEPFLAPDTEIIDAAGRLVVPGLYDMHVHPMGAGLNAQNCAIVQGGGKDQTLATIRACAASKEAGQWVVGNGHDNASFGDTPPNRHMLDEISSDQPMLFFDISGHSTWANSRALEIAGIDRNTPDPEGGVIERGPDGEPTGILRESASRLVFSQIPGPTLEANKEALAWGLDHLLAYGISSFDDAGVSRAGALAYSQLADEGRLKQRVRGCMMVRDSSLITDRALFKRARFDPSCVKIMLDGVPTDGHTAALVEPYMPHGQAGFEGRERGLLMIPENELADLVTELDADGLTVKFHAAGDAAVRAGVNAIAAARDANGFTPHMHNVGHTSLAQMSDIEHAREVGATFEFSPYIWFPSPITVDIERAVGNERMQRWVPVGDALAAGANSVPGSDWPVTPSANPWLAIETLVTRQAPGGGGPVLGEAERISLKDAFDLFTHDAARSRGELAFLGTLETGKLADFLILDQNIFEVPISQVHQTTVLEVYIEGEKVFDSGE</sequence>
<dbReference type="EC" id="3.5.-.-" evidence="3"/>
<name>A0ABV0CV46_9SPHN</name>
<dbReference type="InterPro" id="IPR032466">
    <property type="entry name" value="Metal_Hydrolase"/>
</dbReference>
<evidence type="ECO:0000259" key="2">
    <source>
        <dbReference type="Pfam" id="PF07969"/>
    </source>
</evidence>
<feature type="chain" id="PRO_5046474357" evidence="1">
    <location>
        <begin position="22"/>
        <end position="566"/>
    </location>
</feature>
<dbReference type="InterPro" id="IPR011059">
    <property type="entry name" value="Metal-dep_hydrolase_composite"/>
</dbReference>
<dbReference type="PANTHER" id="PTHR22642">
    <property type="entry name" value="IMIDAZOLONEPROPIONASE"/>
    <property type="match status" value="1"/>
</dbReference>
<evidence type="ECO:0000313" key="4">
    <source>
        <dbReference type="Proteomes" id="UP001484535"/>
    </source>
</evidence>
<dbReference type="InterPro" id="IPR013108">
    <property type="entry name" value="Amidohydro_3"/>
</dbReference>
<dbReference type="EMBL" id="JBDLBR010000002">
    <property type="protein sequence ID" value="MEN7536733.1"/>
    <property type="molecule type" value="Genomic_DNA"/>
</dbReference>
<dbReference type="InterPro" id="IPR033932">
    <property type="entry name" value="YtcJ-like"/>
</dbReference>
<dbReference type="RefSeq" id="WP_346784186.1">
    <property type="nucleotide sequence ID" value="NZ_JBDLBR010000002.1"/>
</dbReference>
<keyword evidence="3" id="KW-0378">Hydrolase</keyword>
<feature type="domain" description="Amidohydrolase 3" evidence="2">
    <location>
        <begin position="79"/>
        <end position="562"/>
    </location>
</feature>
<dbReference type="PANTHER" id="PTHR22642:SF2">
    <property type="entry name" value="PROTEIN LONG AFTER FAR-RED 3"/>
    <property type="match status" value="1"/>
</dbReference>
<gene>
    <name evidence="3" type="ORF">ABDJ38_06070</name>
</gene>
<feature type="signal peptide" evidence="1">
    <location>
        <begin position="1"/>
        <end position="21"/>
    </location>
</feature>
<evidence type="ECO:0000313" key="3">
    <source>
        <dbReference type="EMBL" id="MEN7536733.1"/>
    </source>
</evidence>
<keyword evidence="1" id="KW-0732">Signal</keyword>
<reference evidence="3 4" key="1">
    <citation type="submission" date="2024-05" db="EMBL/GenBank/DDBJ databases">
        <authorList>
            <person name="Park S."/>
        </authorList>
    </citation>
    <scope>NUCLEOTIDE SEQUENCE [LARGE SCALE GENOMIC DNA]</scope>
    <source>
        <strain evidence="3 4">DGU5</strain>
    </source>
</reference>
<dbReference type="CDD" id="cd01300">
    <property type="entry name" value="YtcJ_like"/>
    <property type="match status" value="1"/>
</dbReference>
<keyword evidence="4" id="KW-1185">Reference proteome</keyword>
<dbReference type="SUPFAM" id="SSF51556">
    <property type="entry name" value="Metallo-dependent hydrolases"/>
    <property type="match status" value="1"/>
</dbReference>